<sequence>MTELGQLSLYLVTAAMTCYLIATVTFAIDLSRRVASAPSRVREPQLVAAGAPAEAAGSATADAAALPPATPVNGAARTNAGGAAEPATGSGDAAGPTQVRRRAAAIGMSTFVLGALFLLIGIVLRGIAAGRVPWANMYEFTMVAVFVASALFLGIQRRRDVRYLGTFISLLAVLALFLALTVLYTDPAAVQPALQSYWLAIHVSIASSAMGVFAVAATTSVLQLVKDRAEHRGTAGRLAAKLPTADSLERLSYRINAVGFVLWTFVLISGSIWAEHAWGRFWGWDPKEVWSFVIWVVYAAYLHARSTRGWEGRRAAWFSIIGFVSILVNYYVVNFFFSSLHSYSGV</sequence>
<dbReference type="Proteomes" id="UP000313849">
    <property type="component" value="Unassembled WGS sequence"/>
</dbReference>
<dbReference type="RefSeq" id="WP_139985848.1">
    <property type="nucleotide sequence ID" value="NZ_VENP01000004.1"/>
</dbReference>
<keyword evidence="2 7" id="KW-0812">Transmembrane</keyword>
<gene>
    <name evidence="9" type="primary">ccsB</name>
    <name evidence="9" type="ORF">FH969_02410</name>
</gene>
<evidence type="ECO:0000259" key="8">
    <source>
        <dbReference type="Pfam" id="PF01578"/>
    </source>
</evidence>
<dbReference type="GO" id="GO:0005886">
    <property type="term" value="C:plasma membrane"/>
    <property type="evidence" value="ECO:0007669"/>
    <property type="project" value="TreeGrafter"/>
</dbReference>
<evidence type="ECO:0000256" key="6">
    <source>
        <dbReference type="SAM" id="MobiDB-lite"/>
    </source>
</evidence>
<evidence type="ECO:0000313" key="10">
    <source>
        <dbReference type="Proteomes" id="UP000313849"/>
    </source>
</evidence>
<evidence type="ECO:0000313" key="9">
    <source>
        <dbReference type="EMBL" id="TNU76748.1"/>
    </source>
</evidence>
<feature type="transmembrane region" description="Helical" evidence="7">
    <location>
        <begin position="197"/>
        <end position="222"/>
    </location>
</feature>
<feature type="domain" description="Cytochrome c assembly protein" evidence="8">
    <location>
        <begin position="134"/>
        <end position="341"/>
    </location>
</feature>
<dbReference type="EMBL" id="VENP01000004">
    <property type="protein sequence ID" value="TNU76748.1"/>
    <property type="molecule type" value="Genomic_DNA"/>
</dbReference>
<feature type="transmembrane region" description="Helical" evidence="7">
    <location>
        <begin position="289"/>
        <end position="304"/>
    </location>
</feature>
<comment type="caution">
    <text evidence="9">The sequence shown here is derived from an EMBL/GenBank/DDBJ whole genome shotgun (WGS) entry which is preliminary data.</text>
</comment>
<keyword evidence="10" id="KW-1185">Reference proteome</keyword>
<dbReference type="GO" id="GO:0020037">
    <property type="term" value="F:heme binding"/>
    <property type="evidence" value="ECO:0007669"/>
    <property type="project" value="InterPro"/>
</dbReference>
<keyword evidence="5 7" id="KW-0472">Membrane</keyword>
<feature type="transmembrane region" description="Helical" evidence="7">
    <location>
        <begin position="255"/>
        <end position="274"/>
    </location>
</feature>
<feature type="transmembrane region" description="Helical" evidence="7">
    <location>
        <begin position="134"/>
        <end position="155"/>
    </location>
</feature>
<reference evidence="9 10" key="1">
    <citation type="submission" date="2019-06" db="EMBL/GenBank/DDBJ databases">
        <title>Draft genome sequence of Miniimonas arenae KCTC 19750T isolated from sea sand.</title>
        <authorList>
            <person name="Park S.-J."/>
        </authorList>
    </citation>
    <scope>NUCLEOTIDE SEQUENCE [LARGE SCALE GENOMIC DNA]</scope>
    <source>
        <strain evidence="9 10">KCTC 19750</strain>
    </source>
</reference>
<dbReference type="PANTHER" id="PTHR30071">
    <property type="entry name" value="HEME EXPORTER PROTEIN C"/>
    <property type="match status" value="1"/>
</dbReference>
<dbReference type="AlphaFoldDB" id="A0A5C5BGZ0"/>
<protein>
    <submittedName>
        <fullName evidence="9">C-type cytochrome biogenesis protein CcsB</fullName>
    </submittedName>
</protein>
<evidence type="ECO:0000256" key="5">
    <source>
        <dbReference type="ARBA" id="ARBA00023136"/>
    </source>
</evidence>
<organism evidence="9 10">
    <name type="scientific">Miniimonas arenae</name>
    <dbReference type="NCBI Taxonomy" id="676201"/>
    <lineage>
        <taxon>Bacteria</taxon>
        <taxon>Bacillati</taxon>
        <taxon>Actinomycetota</taxon>
        <taxon>Actinomycetes</taxon>
        <taxon>Micrococcales</taxon>
        <taxon>Beutenbergiaceae</taxon>
        <taxon>Miniimonas</taxon>
    </lineage>
</organism>
<feature type="transmembrane region" description="Helical" evidence="7">
    <location>
        <begin position="167"/>
        <end position="185"/>
    </location>
</feature>
<dbReference type="OrthoDB" id="9814290at2"/>
<evidence type="ECO:0000256" key="7">
    <source>
        <dbReference type="SAM" id="Phobius"/>
    </source>
</evidence>
<evidence type="ECO:0000256" key="2">
    <source>
        <dbReference type="ARBA" id="ARBA00022692"/>
    </source>
</evidence>
<feature type="region of interest" description="Disordered" evidence="6">
    <location>
        <begin position="75"/>
        <end position="95"/>
    </location>
</feature>
<feature type="transmembrane region" description="Helical" evidence="7">
    <location>
        <begin position="105"/>
        <end position="128"/>
    </location>
</feature>
<proteinExistence type="predicted"/>
<dbReference type="NCBIfam" id="TIGR03144">
    <property type="entry name" value="cytochr_II_ccsB"/>
    <property type="match status" value="1"/>
</dbReference>
<feature type="compositionally biased region" description="Low complexity" evidence="6">
    <location>
        <begin position="75"/>
        <end position="87"/>
    </location>
</feature>
<name>A0A5C5BGZ0_9MICO</name>
<evidence type="ECO:0000256" key="3">
    <source>
        <dbReference type="ARBA" id="ARBA00022748"/>
    </source>
</evidence>
<keyword evidence="4 7" id="KW-1133">Transmembrane helix</keyword>
<dbReference type="PANTHER" id="PTHR30071:SF1">
    <property type="entry name" value="CYTOCHROME B_B6 PROTEIN-RELATED"/>
    <property type="match status" value="1"/>
</dbReference>
<dbReference type="InterPro" id="IPR017562">
    <property type="entry name" value="Cyt_c_biogenesis_CcsA"/>
</dbReference>
<evidence type="ECO:0000256" key="1">
    <source>
        <dbReference type="ARBA" id="ARBA00004141"/>
    </source>
</evidence>
<dbReference type="Pfam" id="PF01578">
    <property type="entry name" value="Cytochrom_C_asm"/>
    <property type="match status" value="1"/>
</dbReference>
<feature type="transmembrane region" description="Helical" evidence="7">
    <location>
        <begin position="6"/>
        <end position="30"/>
    </location>
</feature>
<accession>A0A5C5BGZ0</accession>
<dbReference type="GO" id="GO:0017004">
    <property type="term" value="P:cytochrome complex assembly"/>
    <property type="evidence" value="ECO:0007669"/>
    <property type="project" value="UniProtKB-KW"/>
</dbReference>
<dbReference type="InterPro" id="IPR002541">
    <property type="entry name" value="Cyt_c_assembly"/>
</dbReference>
<keyword evidence="3" id="KW-0201">Cytochrome c-type biogenesis</keyword>
<evidence type="ECO:0000256" key="4">
    <source>
        <dbReference type="ARBA" id="ARBA00022989"/>
    </source>
</evidence>
<feature type="transmembrane region" description="Helical" evidence="7">
    <location>
        <begin position="316"/>
        <end position="337"/>
    </location>
</feature>
<comment type="subcellular location">
    <subcellularLocation>
        <location evidence="1">Membrane</location>
        <topology evidence="1">Multi-pass membrane protein</topology>
    </subcellularLocation>
</comment>
<dbReference type="InterPro" id="IPR045062">
    <property type="entry name" value="Cyt_c_biogenesis_CcsA/CcmC"/>
</dbReference>